<reference evidence="3" key="1">
    <citation type="submission" date="2016-09" db="EMBL/GenBank/DDBJ databases">
        <authorList>
            <person name="Strepis N."/>
        </authorList>
    </citation>
    <scope>NUCLEOTIDE SEQUENCE [LARGE SCALE GENOMIC DNA]</scope>
</reference>
<feature type="transmembrane region" description="Helical" evidence="1">
    <location>
        <begin position="44"/>
        <end position="65"/>
    </location>
</feature>
<evidence type="ECO:0000313" key="3">
    <source>
        <dbReference type="Proteomes" id="UP000184291"/>
    </source>
</evidence>
<keyword evidence="1" id="KW-1133">Transmembrane helix</keyword>
<feature type="transmembrane region" description="Helical" evidence="1">
    <location>
        <begin position="109"/>
        <end position="131"/>
    </location>
</feature>
<keyword evidence="1" id="KW-0812">Transmembrane</keyword>
<sequence length="144" mass="16212">MTGRPVRRLLSSGAVIAIYIVCCAVFGIIGHFDMGDDESSLPPLFELYTVLLVMPFVLPAIALYFDKKLQAHQTWWTSLLLALAEYPLYLLGIALHFQCIILRTNAPDYLWPLYAVCAVFPAATVMIGRIYRVIRPPREPQGSR</sequence>
<keyword evidence="1" id="KW-0472">Membrane</keyword>
<dbReference type="Proteomes" id="UP000184291">
    <property type="component" value="Unassembled WGS sequence"/>
</dbReference>
<organism evidence="2 3">
    <name type="scientific">Actinomyces glycerinitolerans</name>
    <dbReference type="NCBI Taxonomy" id="1892869"/>
    <lineage>
        <taxon>Bacteria</taxon>
        <taxon>Bacillati</taxon>
        <taxon>Actinomycetota</taxon>
        <taxon>Actinomycetes</taxon>
        <taxon>Actinomycetales</taxon>
        <taxon>Actinomycetaceae</taxon>
        <taxon>Actinomyces</taxon>
    </lineage>
</organism>
<dbReference type="RefSeq" id="WP_139240934.1">
    <property type="nucleotide sequence ID" value="NZ_FQTT01000011.1"/>
</dbReference>
<keyword evidence="3" id="KW-1185">Reference proteome</keyword>
<dbReference type="AlphaFoldDB" id="A0A1M4S059"/>
<dbReference type="OrthoDB" id="3262973at2"/>
<dbReference type="EMBL" id="FQTT01000011">
    <property type="protein sequence ID" value="SHE25614.1"/>
    <property type="molecule type" value="Genomic_DNA"/>
</dbReference>
<accession>A0A1M4S059</accession>
<protein>
    <submittedName>
        <fullName evidence="2">Uncharacterized protein</fullName>
    </submittedName>
</protein>
<feature type="transmembrane region" description="Helical" evidence="1">
    <location>
        <begin position="12"/>
        <end position="32"/>
    </location>
</feature>
<proteinExistence type="predicted"/>
<name>A0A1M4S059_9ACTO</name>
<evidence type="ECO:0000313" key="2">
    <source>
        <dbReference type="EMBL" id="SHE25614.1"/>
    </source>
</evidence>
<evidence type="ECO:0000256" key="1">
    <source>
        <dbReference type="SAM" id="Phobius"/>
    </source>
</evidence>
<feature type="transmembrane region" description="Helical" evidence="1">
    <location>
        <begin position="77"/>
        <end position="97"/>
    </location>
</feature>
<gene>
    <name evidence="2" type="ORF">ACGLYG10_1835</name>
</gene>